<proteinExistence type="predicted"/>
<sequence>MSGAKQIPSKIAVLCDYALLPERVGGMDYFFWQFDAYCKQHQIAVDWFFPNDSSHQGYANLTRFSSGNSNVENYFLHHAAPQYAVIITHFIELCTPTLKAIKKKFGAQLIVVDHNPRPVGGYPLKKRLQKRLKGAFYSSFIDRFIGVSEYSRQQMIAEFGSQIRSRTQVIFNGLQTEKFVKRTQVDFQGKFIIASHLRKDKGIQDVIEAVRLVVQRQSDLQFSIDVFGEGYYEQELKTLVTNYHLESYFNFKGSVSNLHERYADYDYLIHPSHGETFCYAVVEALLCRLPVITTKNQGNILGLVEESVNGFLFQEQDIQQLASHLEKILTEQLLLDNSVHYNSKIDQLTLANMVQNYFQLLA</sequence>
<dbReference type="InterPro" id="IPR001296">
    <property type="entry name" value="Glyco_trans_1"/>
</dbReference>
<dbReference type="CDD" id="cd03801">
    <property type="entry name" value="GT4_PimA-like"/>
    <property type="match status" value="1"/>
</dbReference>
<evidence type="ECO:0000313" key="4">
    <source>
        <dbReference type="Proteomes" id="UP000289857"/>
    </source>
</evidence>
<comment type="caution">
    <text evidence="3">The sequence shown here is derived from an EMBL/GenBank/DDBJ whole genome shotgun (WGS) entry which is preliminary data.</text>
</comment>
<dbReference type="Proteomes" id="UP000289857">
    <property type="component" value="Unassembled WGS sequence"/>
</dbReference>
<dbReference type="GO" id="GO:0016757">
    <property type="term" value="F:glycosyltransferase activity"/>
    <property type="evidence" value="ECO:0007669"/>
    <property type="project" value="InterPro"/>
</dbReference>
<accession>A0A4Q1K703</accession>
<dbReference type="Pfam" id="PF00534">
    <property type="entry name" value="Glycos_transf_1"/>
    <property type="match status" value="1"/>
</dbReference>
<dbReference type="RefSeq" id="WP_129461831.1">
    <property type="nucleotide sequence ID" value="NZ_SBKN01000006.1"/>
</dbReference>
<dbReference type="SUPFAM" id="SSF53756">
    <property type="entry name" value="UDP-Glycosyltransferase/glycogen phosphorylase"/>
    <property type="match status" value="1"/>
</dbReference>
<keyword evidence="4" id="KW-1185">Reference proteome</keyword>
<evidence type="ECO:0000259" key="2">
    <source>
        <dbReference type="Pfam" id="PF13439"/>
    </source>
</evidence>
<dbReference type="Pfam" id="PF13439">
    <property type="entry name" value="Glyco_transf_4"/>
    <property type="match status" value="1"/>
</dbReference>
<dbReference type="AlphaFoldDB" id="A0A4Q1K703"/>
<dbReference type="Gene3D" id="3.40.50.2000">
    <property type="entry name" value="Glycogen Phosphorylase B"/>
    <property type="match status" value="2"/>
</dbReference>
<protein>
    <submittedName>
        <fullName evidence="3">Glycosyltransferase</fullName>
    </submittedName>
</protein>
<feature type="domain" description="Glycosyl transferase family 1" evidence="1">
    <location>
        <begin position="188"/>
        <end position="335"/>
    </location>
</feature>
<dbReference type="PANTHER" id="PTHR12526">
    <property type="entry name" value="GLYCOSYLTRANSFERASE"/>
    <property type="match status" value="1"/>
</dbReference>
<name>A0A4Q1K703_9FLAO</name>
<reference evidence="4" key="1">
    <citation type="submission" date="2019-01" db="EMBL/GenBank/DDBJ databases">
        <title>Cytophagaceae bacterium strain CAR-16.</title>
        <authorList>
            <person name="Chen W.-M."/>
        </authorList>
    </citation>
    <scope>NUCLEOTIDE SEQUENCE [LARGE SCALE GENOMIC DNA]</scope>
    <source>
        <strain evidence="4">WWJ-16</strain>
    </source>
</reference>
<evidence type="ECO:0000259" key="1">
    <source>
        <dbReference type="Pfam" id="PF00534"/>
    </source>
</evidence>
<gene>
    <name evidence="3" type="ORF">EQG61_10255</name>
</gene>
<dbReference type="PANTHER" id="PTHR12526:SF630">
    <property type="entry name" value="GLYCOSYLTRANSFERASE"/>
    <property type="match status" value="1"/>
</dbReference>
<feature type="domain" description="Glycosyltransferase subfamily 4-like N-terminal" evidence="2">
    <location>
        <begin position="78"/>
        <end position="177"/>
    </location>
</feature>
<evidence type="ECO:0000313" key="3">
    <source>
        <dbReference type="EMBL" id="RXR21857.1"/>
    </source>
</evidence>
<dbReference type="InterPro" id="IPR028098">
    <property type="entry name" value="Glyco_trans_4-like_N"/>
</dbReference>
<keyword evidence="3" id="KW-0808">Transferase</keyword>
<organism evidence="3 4">
    <name type="scientific">Flavobacterium stagni</name>
    <dbReference type="NCBI Taxonomy" id="2506421"/>
    <lineage>
        <taxon>Bacteria</taxon>
        <taxon>Pseudomonadati</taxon>
        <taxon>Bacteroidota</taxon>
        <taxon>Flavobacteriia</taxon>
        <taxon>Flavobacteriales</taxon>
        <taxon>Flavobacteriaceae</taxon>
        <taxon>Flavobacterium</taxon>
    </lineage>
</organism>
<dbReference type="OrthoDB" id="9811239at2"/>
<dbReference type="EMBL" id="SBKN01000006">
    <property type="protein sequence ID" value="RXR21857.1"/>
    <property type="molecule type" value="Genomic_DNA"/>
</dbReference>